<feature type="coiled-coil region" evidence="1">
    <location>
        <begin position="253"/>
        <end position="463"/>
    </location>
</feature>
<dbReference type="Proteomes" id="UP001519460">
    <property type="component" value="Unassembled WGS sequence"/>
</dbReference>
<feature type="region of interest" description="Disordered" evidence="2">
    <location>
        <begin position="478"/>
        <end position="595"/>
    </location>
</feature>
<keyword evidence="1" id="KW-0175">Coiled coil</keyword>
<evidence type="ECO:0000256" key="2">
    <source>
        <dbReference type="SAM" id="MobiDB-lite"/>
    </source>
</evidence>
<comment type="caution">
    <text evidence="3">The sequence shown here is derived from an EMBL/GenBank/DDBJ whole genome shotgun (WGS) entry which is preliminary data.</text>
</comment>
<proteinExistence type="predicted"/>
<name>A0ABD0KJS8_9CAEN</name>
<evidence type="ECO:0000313" key="3">
    <source>
        <dbReference type="EMBL" id="KAK7487322.1"/>
    </source>
</evidence>
<accession>A0ABD0KJS8</accession>
<feature type="compositionally biased region" description="Acidic residues" evidence="2">
    <location>
        <begin position="478"/>
        <end position="488"/>
    </location>
</feature>
<gene>
    <name evidence="3" type="ORF">BaRGS_00021411</name>
</gene>
<organism evidence="3 4">
    <name type="scientific">Batillaria attramentaria</name>
    <dbReference type="NCBI Taxonomy" id="370345"/>
    <lineage>
        <taxon>Eukaryota</taxon>
        <taxon>Metazoa</taxon>
        <taxon>Spiralia</taxon>
        <taxon>Lophotrochozoa</taxon>
        <taxon>Mollusca</taxon>
        <taxon>Gastropoda</taxon>
        <taxon>Caenogastropoda</taxon>
        <taxon>Sorbeoconcha</taxon>
        <taxon>Cerithioidea</taxon>
        <taxon>Batillariidae</taxon>
        <taxon>Batillaria</taxon>
    </lineage>
</organism>
<dbReference type="InterPro" id="IPR011029">
    <property type="entry name" value="DEATH-like_dom_sf"/>
</dbReference>
<dbReference type="CDD" id="cd01671">
    <property type="entry name" value="CARD"/>
    <property type="match status" value="1"/>
</dbReference>
<dbReference type="Gene3D" id="1.10.533.10">
    <property type="entry name" value="Death Domain, Fas"/>
    <property type="match status" value="1"/>
</dbReference>
<protein>
    <recommendedName>
        <fullName evidence="5">HOOK N-terminal domain-containing protein</fullName>
    </recommendedName>
</protein>
<evidence type="ECO:0008006" key="5">
    <source>
        <dbReference type="Google" id="ProtNLM"/>
    </source>
</evidence>
<feature type="compositionally biased region" description="Basic and acidic residues" evidence="2">
    <location>
        <begin position="579"/>
        <end position="588"/>
    </location>
</feature>
<sequence length="595" mass="68549">MSSSFSTPIQTGSSHIHRPAVNFHENTMCRTEQGLLPPRAYLFMQQRTFQITTVWVIPTKGLFQDGRTEPAKKEQMKKMLDILPSKNDAAFDQLVKALRPDYKWLALRLQQGVKDEEVRIGKLGKGIKRKIALALLTARISERQKDGIMDRVAHVVEMEMSQKAMRVNIPDHRAAAQLDRVHRTIQELIRDEVDPILYGEEHNSTWDTDDYDETLEVLKRKLEELQVFKECYQAVNIGQSSSSNLPSLLLQKIEEIKTKIKILQQEKQEAASESARLAHERDEQQRSISKLEQYNRSLELENRTLEDDKQFLEQTVRKLQNSRKLTEKDFQKLEDENRDLKSELQQQQDRLSDITLRIRSLDDQNMKLTRDNQKLSAANAQFRKNAKTNGHASAAALKSENKRLTNERAQLKKDIQKMEVDKRQLVIRSQKLEAENANLKEQKRKLLQEKKRFQDENKTLREDAKRLAIGKYALLPPIDEDADSEDNDNSSRGRSRNSRNKQLGKGSQQLSRKIPRTTENIPSKQRSKTGTPWNKYKDEDRQKGSKAGTSKGNTDDADDQGAGTKKPASYMMPTAASRRRVEDGDISPRRAAAWK</sequence>
<keyword evidence="4" id="KW-1185">Reference proteome</keyword>
<dbReference type="EMBL" id="JACVVK020000166">
    <property type="protein sequence ID" value="KAK7487322.1"/>
    <property type="molecule type" value="Genomic_DNA"/>
</dbReference>
<evidence type="ECO:0000313" key="4">
    <source>
        <dbReference type="Proteomes" id="UP001519460"/>
    </source>
</evidence>
<dbReference type="AlphaFoldDB" id="A0ABD0KJS8"/>
<feature type="compositionally biased region" description="Polar residues" evidence="2">
    <location>
        <begin position="505"/>
        <end position="532"/>
    </location>
</feature>
<evidence type="ECO:0000256" key="1">
    <source>
        <dbReference type="SAM" id="Coils"/>
    </source>
</evidence>
<reference evidence="3 4" key="1">
    <citation type="journal article" date="2023" name="Sci. Data">
        <title>Genome assembly of the Korean intertidal mud-creeper Batillaria attramentaria.</title>
        <authorList>
            <person name="Patra A.K."/>
            <person name="Ho P.T."/>
            <person name="Jun S."/>
            <person name="Lee S.J."/>
            <person name="Kim Y."/>
            <person name="Won Y.J."/>
        </authorList>
    </citation>
    <scope>NUCLEOTIDE SEQUENCE [LARGE SCALE GENOMIC DNA]</scope>
    <source>
        <strain evidence="3">Wonlab-2016</strain>
    </source>
</reference>